<reference evidence="2" key="1">
    <citation type="journal article" date="2018" name="Nat. Plants">
        <title>Whole-genome landscape of Medicago truncatula symbiotic genes.</title>
        <authorList>
            <person name="Pecrix Y."/>
            <person name="Staton S.E."/>
            <person name="Sallet E."/>
            <person name="Lelandais-Briere C."/>
            <person name="Moreau S."/>
            <person name="Carrere S."/>
            <person name="Blein T."/>
            <person name="Jardinaud M.F."/>
            <person name="Latrasse D."/>
            <person name="Zouine M."/>
            <person name="Zahm M."/>
            <person name="Kreplak J."/>
            <person name="Mayjonade B."/>
            <person name="Satge C."/>
            <person name="Perez M."/>
            <person name="Cauet S."/>
            <person name="Marande W."/>
            <person name="Chantry-Darmon C."/>
            <person name="Lopez-Roques C."/>
            <person name="Bouchez O."/>
            <person name="Berard A."/>
            <person name="Debelle F."/>
            <person name="Munos S."/>
            <person name="Bendahmane A."/>
            <person name="Berges H."/>
            <person name="Niebel A."/>
            <person name="Buitink J."/>
            <person name="Frugier F."/>
            <person name="Benhamed M."/>
            <person name="Crespi M."/>
            <person name="Gouzy J."/>
            <person name="Gamas P."/>
        </authorList>
    </citation>
    <scope>NUCLEOTIDE SEQUENCE [LARGE SCALE GENOMIC DNA]</scope>
    <source>
        <strain evidence="2">cv. Jemalong A17</strain>
    </source>
</reference>
<comment type="caution">
    <text evidence="1">The sequence shown here is derived from an EMBL/GenBank/DDBJ whole genome shotgun (WGS) entry which is preliminary data.</text>
</comment>
<accession>A0A396H6M4</accession>
<dbReference type="Proteomes" id="UP000265566">
    <property type="component" value="Chromosome 7"/>
</dbReference>
<proteinExistence type="predicted"/>
<sequence length="89" mass="10920">MRLQAFVLNFYYSICQHLVSIIENLMCIKLFQYHKHLNVYASYYSINLRIHIVCTRSNEQINTVNDKHMKQYTYMMYFFILIIYAHCHN</sequence>
<dbReference type="AlphaFoldDB" id="A0A396H6M4"/>
<organism evidence="1 2">
    <name type="scientific">Medicago truncatula</name>
    <name type="common">Barrel medic</name>
    <name type="synonym">Medicago tribuloides</name>
    <dbReference type="NCBI Taxonomy" id="3880"/>
    <lineage>
        <taxon>Eukaryota</taxon>
        <taxon>Viridiplantae</taxon>
        <taxon>Streptophyta</taxon>
        <taxon>Embryophyta</taxon>
        <taxon>Tracheophyta</taxon>
        <taxon>Spermatophyta</taxon>
        <taxon>Magnoliopsida</taxon>
        <taxon>eudicotyledons</taxon>
        <taxon>Gunneridae</taxon>
        <taxon>Pentapetalae</taxon>
        <taxon>rosids</taxon>
        <taxon>fabids</taxon>
        <taxon>Fabales</taxon>
        <taxon>Fabaceae</taxon>
        <taxon>Papilionoideae</taxon>
        <taxon>50 kb inversion clade</taxon>
        <taxon>NPAAA clade</taxon>
        <taxon>Hologalegina</taxon>
        <taxon>IRL clade</taxon>
        <taxon>Trifolieae</taxon>
        <taxon>Medicago</taxon>
    </lineage>
</organism>
<dbReference type="EMBL" id="PSQE01000007">
    <property type="protein sequence ID" value="RHN48171.1"/>
    <property type="molecule type" value="Genomic_DNA"/>
</dbReference>
<evidence type="ECO:0000313" key="1">
    <source>
        <dbReference type="EMBL" id="RHN48171.1"/>
    </source>
</evidence>
<protein>
    <submittedName>
        <fullName evidence="1">Uncharacterized protein</fullName>
    </submittedName>
</protein>
<dbReference type="Gramene" id="rna42858">
    <property type="protein sequence ID" value="RHN48171.1"/>
    <property type="gene ID" value="gene42858"/>
</dbReference>
<gene>
    <name evidence="1" type="ORF">MtrunA17_Chr7g0260901</name>
</gene>
<evidence type="ECO:0000313" key="2">
    <source>
        <dbReference type="Proteomes" id="UP000265566"/>
    </source>
</evidence>
<name>A0A396H6M4_MEDTR</name>